<evidence type="ECO:0000313" key="3">
    <source>
        <dbReference type="EMBL" id="KSW11781.1"/>
    </source>
</evidence>
<feature type="coiled-coil region" evidence="1">
    <location>
        <begin position="103"/>
        <end position="133"/>
    </location>
</feature>
<dbReference type="AlphaFoldDB" id="A0A0V8RUP3"/>
<keyword evidence="4" id="KW-1185">Reference proteome</keyword>
<dbReference type="EMBL" id="LNTB01000001">
    <property type="protein sequence ID" value="KSW11781.1"/>
    <property type="molecule type" value="Genomic_DNA"/>
</dbReference>
<evidence type="ECO:0000313" key="4">
    <source>
        <dbReference type="Proteomes" id="UP000053352"/>
    </source>
</evidence>
<dbReference type="OrthoDB" id="30814at2157"/>
<reference evidence="3 4" key="1">
    <citation type="submission" date="2015-11" db="EMBL/GenBank/DDBJ databases">
        <title>Genome sequence of Pyrodictium occultum PL-19, a marine hyperthermophilic archaeon isolated from Volcano, Italy.</title>
        <authorList>
            <person name="Utturkar S."/>
            <person name="Huber H."/>
            <person name="Leptihn S."/>
            <person name="Brown S."/>
            <person name="Stetter K.O."/>
            <person name="Podar M."/>
        </authorList>
    </citation>
    <scope>NUCLEOTIDE SEQUENCE [LARGE SCALE GENOMIC DNA]</scope>
    <source>
        <strain evidence="3 4">PL-19</strain>
    </source>
</reference>
<evidence type="ECO:0000256" key="1">
    <source>
        <dbReference type="SAM" id="Coils"/>
    </source>
</evidence>
<protein>
    <submittedName>
        <fullName evidence="3">Uncharacterized protein</fullName>
    </submittedName>
</protein>
<dbReference type="RefSeq" id="WP_058370460.1">
    <property type="nucleotide sequence ID" value="NZ_LNTB01000001.1"/>
</dbReference>
<gene>
    <name evidence="3" type="ORF">CF15_02945</name>
</gene>
<dbReference type="Proteomes" id="UP000053352">
    <property type="component" value="Unassembled WGS sequence"/>
</dbReference>
<sequence length="143" mass="16287">MSFRRGRAPPREPGRPRREPRGAHGGKPRPMPLPDGRCNPLCPHFRCLNNALTVVRKPVHGRMQRAAYCRWIGDECIGGACQYAACTLKALLPDGTCLYAREKRQKEAGTEDLEKELEAEEEAMQRVERLMRKKGYNIDDELL</sequence>
<comment type="caution">
    <text evidence="3">The sequence shown here is derived from an EMBL/GenBank/DDBJ whole genome shotgun (WGS) entry which is preliminary data.</text>
</comment>
<proteinExistence type="predicted"/>
<evidence type="ECO:0000256" key="2">
    <source>
        <dbReference type="SAM" id="MobiDB-lite"/>
    </source>
</evidence>
<organism evidence="3 4">
    <name type="scientific">Pyrodictium occultum</name>
    <dbReference type="NCBI Taxonomy" id="2309"/>
    <lineage>
        <taxon>Archaea</taxon>
        <taxon>Thermoproteota</taxon>
        <taxon>Thermoprotei</taxon>
        <taxon>Desulfurococcales</taxon>
        <taxon>Pyrodictiaceae</taxon>
        <taxon>Pyrodictium</taxon>
    </lineage>
</organism>
<dbReference type="STRING" id="2309.CF15_02945"/>
<name>A0A0V8RUP3_PYROC</name>
<feature type="compositionally biased region" description="Basic and acidic residues" evidence="2">
    <location>
        <begin position="9"/>
        <end position="22"/>
    </location>
</feature>
<accession>A0A0V8RUP3</accession>
<keyword evidence="1" id="KW-0175">Coiled coil</keyword>
<feature type="region of interest" description="Disordered" evidence="2">
    <location>
        <begin position="1"/>
        <end position="33"/>
    </location>
</feature>